<accession>A0A934VJP0</accession>
<reference evidence="1" key="1">
    <citation type="submission" date="2021-01" db="EMBL/GenBank/DDBJ databases">
        <title>Modified the classification status of verrucomicrobia.</title>
        <authorList>
            <person name="Feng X."/>
        </authorList>
    </citation>
    <scope>NUCLEOTIDE SEQUENCE</scope>
    <source>
        <strain evidence="1">KCTC 12986</strain>
    </source>
</reference>
<dbReference type="AlphaFoldDB" id="A0A934VJP0"/>
<dbReference type="RefSeq" id="WP_200390240.1">
    <property type="nucleotide sequence ID" value="NZ_JAENIO010000003.1"/>
</dbReference>
<dbReference type="EMBL" id="JAENIO010000003">
    <property type="protein sequence ID" value="MBK1832804.1"/>
    <property type="molecule type" value="Genomic_DNA"/>
</dbReference>
<gene>
    <name evidence="1" type="ORF">JIN78_01920</name>
</gene>
<sequence>MEEMDLGPQPLDAMMTAWGLDNHDLVEISTEQLTHKQVQRARKGRRLTLKMMMKVTRAFNVAIWERLNKEEKEAYFEYGWKHLFNYAKGHDPEFQDPNAGLIESRGGE</sequence>
<dbReference type="Proteomes" id="UP000604083">
    <property type="component" value="Unassembled WGS sequence"/>
</dbReference>
<name>A0A934VJP0_9BACT</name>
<protein>
    <submittedName>
        <fullName evidence="1">Uncharacterized protein</fullName>
    </submittedName>
</protein>
<comment type="caution">
    <text evidence="1">The sequence shown here is derived from an EMBL/GenBank/DDBJ whole genome shotgun (WGS) entry which is preliminary data.</text>
</comment>
<evidence type="ECO:0000313" key="2">
    <source>
        <dbReference type="Proteomes" id="UP000604083"/>
    </source>
</evidence>
<evidence type="ECO:0000313" key="1">
    <source>
        <dbReference type="EMBL" id="MBK1832804.1"/>
    </source>
</evidence>
<organism evidence="1 2">
    <name type="scientific">Roseibacillus ishigakijimensis</name>
    <dbReference type="NCBI Taxonomy" id="454146"/>
    <lineage>
        <taxon>Bacteria</taxon>
        <taxon>Pseudomonadati</taxon>
        <taxon>Verrucomicrobiota</taxon>
        <taxon>Verrucomicrobiia</taxon>
        <taxon>Verrucomicrobiales</taxon>
        <taxon>Verrucomicrobiaceae</taxon>
        <taxon>Roseibacillus</taxon>
    </lineage>
</organism>
<keyword evidence="2" id="KW-1185">Reference proteome</keyword>
<proteinExistence type="predicted"/>